<evidence type="ECO:0000259" key="1">
    <source>
        <dbReference type="Pfam" id="PF08241"/>
    </source>
</evidence>
<dbReference type="CDD" id="cd02440">
    <property type="entry name" value="AdoMet_MTases"/>
    <property type="match status" value="1"/>
</dbReference>
<dbReference type="Proteomes" id="UP000177996">
    <property type="component" value="Unassembled WGS sequence"/>
</dbReference>
<dbReference type="InterPro" id="IPR052356">
    <property type="entry name" value="Thiol_S-MT"/>
</dbReference>
<comment type="caution">
    <text evidence="2">The sequence shown here is derived from an EMBL/GenBank/DDBJ whole genome shotgun (WGS) entry which is preliminary data.</text>
</comment>
<dbReference type="Gene3D" id="3.40.50.150">
    <property type="entry name" value="Vaccinia Virus protein VP39"/>
    <property type="match status" value="1"/>
</dbReference>
<feature type="domain" description="Methyltransferase type 11" evidence="1">
    <location>
        <begin position="103"/>
        <end position="159"/>
    </location>
</feature>
<dbReference type="Pfam" id="PF08241">
    <property type="entry name" value="Methyltransf_11"/>
    <property type="match status" value="1"/>
</dbReference>
<name>A0A1G2D5C4_9BACT</name>
<organism evidence="2 3">
    <name type="scientific">Candidatus Lloydbacteria bacterium RIFCSPHIGHO2_02_FULL_50_13</name>
    <dbReference type="NCBI Taxonomy" id="1798661"/>
    <lineage>
        <taxon>Bacteria</taxon>
        <taxon>Candidatus Lloydiibacteriota</taxon>
    </lineage>
</organism>
<dbReference type="EMBL" id="MHLL01000026">
    <property type="protein sequence ID" value="OGZ08793.1"/>
    <property type="molecule type" value="Genomic_DNA"/>
</dbReference>
<protein>
    <recommendedName>
        <fullName evidence="1">Methyltransferase type 11 domain-containing protein</fullName>
    </recommendedName>
</protein>
<accession>A0A1G2D5C4</accession>
<dbReference type="AlphaFoldDB" id="A0A1G2D5C4"/>
<evidence type="ECO:0000313" key="2">
    <source>
        <dbReference type="EMBL" id="OGZ08793.1"/>
    </source>
</evidence>
<proteinExistence type="predicted"/>
<sequence length="292" mass="33108">MHISKKIFEKVVSTQGAFVEKLSKISAEKTARDFLSFEKPKEQIEIIRKYYPNLEGKRLLEIGSGLGVFNLVSRTVFGIDAWGVEPGGEGYGGSLKISHDILEENNLSADHILDAKGEHLPFENSSFDIVFSTTVLEHVESPETVISEAIRVCKKGGIIQIAVPSYGSFFDGHYACFYLPYQPKWLWKIYLKYVLHRPVHFVNELRTEINYFSVRRWVKPHEASGTVSILSMGDEIFRERMRTADFSDWAGLGKVKTAVNILRALRISSLVAWLLSTCKAFTPIILTMRKNT</sequence>
<dbReference type="InterPro" id="IPR013216">
    <property type="entry name" value="Methyltransf_11"/>
</dbReference>
<evidence type="ECO:0000313" key="3">
    <source>
        <dbReference type="Proteomes" id="UP000177996"/>
    </source>
</evidence>
<gene>
    <name evidence="2" type="ORF">A3D65_03280</name>
</gene>
<dbReference type="SUPFAM" id="SSF53335">
    <property type="entry name" value="S-adenosyl-L-methionine-dependent methyltransferases"/>
    <property type="match status" value="1"/>
</dbReference>
<dbReference type="STRING" id="1798661.A3D65_03280"/>
<dbReference type="GO" id="GO:0008757">
    <property type="term" value="F:S-adenosylmethionine-dependent methyltransferase activity"/>
    <property type="evidence" value="ECO:0007669"/>
    <property type="project" value="InterPro"/>
</dbReference>
<dbReference type="PANTHER" id="PTHR45036:SF1">
    <property type="entry name" value="METHYLTRANSFERASE LIKE 7A"/>
    <property type="match status" value="1"/>
</dbReference>
<reference evidence="2 3" key="1">
    <citation type="journal article" date="2016" name="Nat. Commun.">
        <title>Thousands of microbial genomes shed light on interconnected biogeochemical processes in an aquifer system.</title>
        <authorList>
            <person name="Anantharaman K."/>
            <person name="Brown C.T."/>
            <person name="Hug L.A."/>
            <person name="Sharon I."/>
            <person name="Castelle C.J."/>
            <person name="Probst A.J."/>
            <person name="Thomas B.C."/>
            <person name="Singh A."/>
            <person name="Wilkins M.J."/>
            <person name="Karaoz U."/>
            <person name="Brodie E.L."/>
            <person name="Williams K.H."/>
            <person name="Hubbard S.S."/>
            <person name="Banfield J.F."/>
        </authorList>
    </citation>
    <scope>NUCLEOTIDE SEQUENCE [LARGE SCALE GENOMIC DNA]</scope>
</reference>
<dbReference type="PANTHER" id="PTHR45036">
    <property type="entry name" value="METHYLTRANSFERASE LIKE 7B"/>
    <property type="match status" value="1"/>
</dbReference>
<dbReference type="InterPro" id="IPR029063">
    <property type="entry name" value="SAM-dependent_MTases_sf"/>
</dbReference>